<name>I3DY68_BACMT</name>
<dbReference type="RefSeq" id="WP_004438706.1">
    <property type="nucleotide sequence ID" value="NZ_AFEU01000003.1"/>
</dbReference>
<feature type="domain" description="Glycosyltransferase 2-like" evidence="1">
    <location>
        <begin position="8"/>
        <end position="169"/>
    </location>
</feature>
<protein>
    <submittedName>
        <fullName evidence="2">Glycosyl transferase family 2</fullName>
    </submittedName>
</protein>
<evidence type="ECO:0000259" key="1">
    <source>
        <dbReference type="Pfam" id="PF00535"/>
    </source>
</evidence>
<dbReference type="AlphaFoldDB" id="I3DY68"/>
<evidence type="ECO:0000313" key="2">
    <source>
        <dbReference type="EMBL" id="EIJ79189.1"/>
    </source>
</evidence>
<dbReference type="OrthoDB" id="9810303at2"/>
<dbReference type="InterPro" id="IPR001173">
    <property type="entry name" value="Glyco_trans_2-like"/>
</dbReference>
<proteinExistence type="predicted"/>
<dbReference type="PANTHER" id="PTHR48090:SF7">
    <property type="entry name" value="RFBJ PROTEIN"/>
    <property type="match status" value="1"/>
</dbReference>
<evidence type="ECO:0000313" key="3">
    <source>
        <dbReference type="Proteomes" id="UP000010523"/>
    </source>
</evidence>
<dbReference type="CDD" id="cd04179">
    <property type="entry name" value="DPM_DPG-synthase_like"/>
    <property type="match status" value="1"/>
</dbReference>
<gene>
    <name evidence="2" type="ORF">PB1_16569</name>
</gene>
<dbReference type="STRING" id="997296.PB1_16569"/>
<dbReference type="InterPro" id="IPR029044">
    <property type="entry name" value="Nucleotide-diphossugar_trans"/>
</dbReference>
<accession>I3DY68</accession>
<keyword evidence="2" id="KW-0808">Transferase</keyword>
<organism evidence="2 3">
    <name type="scientific">Bacillus methanolicus PB1</name>
    <dbReference type="NCBI Taxonomy" id="997296"/>
    <lineage>
        <taxon>Bacteria</taxon>
        <taxon>Bacillati</taxon>
        <taxon>Bacillota</taxon>
        <taxon>Bacilli</taxon>
        <taxon>Bacillales</taxon>
        <taxon>Bacillaceae</taxon>
        <taxon>Bacillus</taxon>
    </lineage>
</organism>
<dbReference type="SUPFAM" id="SSF53448">
    <property type="entry name" value="Nucleotide-diphospho-sugar transferases"/>
    <property type="match status" value="1"/>
</dbReference>
<sequence length="283" mass="32756">MRKQLVIVFLPAFNEEASIGDVIKRIPRHFHPRFDVKVLVIDDGSKDRTVNIAKEAGVEYIVSFEKNRGLGAAVRAGLKECYERGADIGVMIDADGEYPPEQIPDLLQPIFNGEADYTMGSRFLGTIHGMKLHRRLGNYFFTFLQSVLLRKWLYDGQSGMRAFSRQALKHAEIIHDYNYAQVLTLNLVRKGFRVKEVPIRYQVRTTGQSFITFKKYLRSVLPAIIKEMLRPVKKEKIDRSFDKGLKPEIKKNSTKNSGLKQKYDNFVKNLERYIDINNDNHYH</sequence>
<dbReference type="EMBL" id="AFEU01000003">
    <property type="protein sequence ID" value="EIJ79189.1"/>
    <property type="molecule type" value="Genomic_DNA"/>
</dbReference>
<dbReference type="PANTHER" id="PTHR48090">
    <property type="entry name" value="UNDECAPRENYL-PHOSPHATE 4-DEOXY-4-FORMAMIDO-L-ARABINOSE TRANSFERASE-RELATED"/>
    <property type="match status" value="1"/>
</dbReference>
<dbReference type="GO" id="GO:0016740">
    <property type="term" value="F:transferase activity"/>
    <property type="evidence" value="ECO:0007669"/>
    <property type="project" value="UniProtKB-KW"/>
</dbReference>
<comment type="caution">
    <text evidence="2">The sequence shown here is derived from an EMBL/GenBank/DDBJ whole genome shotgun (WGS) entry which is preliminary data.</text>
</comment>
<dbReference type="PATRIC" id="fig|997296.3.peg.3487"/>
<dbReference type="InterPro" id="IPR050256">
    <property type="entry name" value="Glycosyltransferase_2"/>
</dbReference>
<dbReference type="Proteomes" id="UP000010523">
    <property type="component" value="Unassembled WGS sequence"/>
</dbReference>
<dbReference type="Gene3D" id="3.90.550.10">
    <property type="entry name" value="Spore Coat Polysaccharide Biosynthesis Protein SpsA, Chain A"/>
    <property type="match status" value="1"/>
</dbReference>
<reference evidence="2 3" key="1">
    <citation type="journal article" date="2012" name="Appl. Environ. Microbiol.">
        <title>Genome Sequence of Thermotolerant Bacillus methanolicus: Features and Regulation Related to Methylotrophy and Production of L-Lysine and L-Glutamate from Methanol.</title>
        <authorList>
            <person name="Heggeset T.M."/>
            <person name="Krog A."/>
            <person name="Balzer S."/>
            <person name="Wentzel A."/>
            <person name="Ellingsen T.E."/>
            <person name="Brautaset T."/>
        </authorList>
    </citation>
    <scope>NUCLEOTIDE SEQUENCE [LARGE SCALE GENOMIC DNA]</scope>
    <source>
        <strain evidence="2 3">PB1</strain>
    </source>
</reference>
<keyword evidence="3" id="KW-1185">Reference proteome</keyword>
<dbReference type="Pfam" id="PF00535">
    <property type="entry name" value="Glycos_transf_2"/>
    <property type="match status" value="1"/>
</dbReference>
<dbReference type="eggNOG" id="COG1215">
    <property type="taxonomic scope" value="Bacteria"/>
</dbReference>